<proteinExistence type="predicted"/>
<dbReference type="Proteomes" id="UP000027471">
    <property type="component" value="Unassembled WGS sequence"/>
</dbReference>
<dbReference type="EMBL" id="AUNB01000018">
    <property type="protein sequence ID" value="KEO60351.1"/>
    <property type="molecule type" value="Genomic_DNA"/>
</dbReference>
<dbReference type="InterPro" id="IPR036134">
    <property type="entry name" value="Crypto/Photolyase_FAD-like_sf"/>
</dbReference>
<evidence type="ECO:0000313" key="2">
    <source>
        <dbReference type="Proteomes" id="UP000027471"/>
    </source>
</evidence>
<accession>A0A074JRS1</accession>
<dbReference type="Gene3D" id="3.40.50.620">
    <property type="entry name" value="HUPs"/>
    <property type="match status" value="1"/>
</dbReference>
<dbReference type="Gene3D" id="1.25.40.80">
    <property type="match status" value="1"/>
</dbReference>
<comment type="caution">
    <text evidence="1">The sequence shown here is derived from an EMBL/GenBank/DDBJ whole genome shotgun (WGS) entry which is preliminary data.</text>
</comment>
<organism evidence="1 2">
    <name type="scientific">Thioclava indica</name>
    <dbReference type="NCBI Taxonomy" id="1353528"/>
    <lineage>
        <taxon>Bacteria</taxon>
        <taxon>Pseudomonadati</taxon>
        <taxon>Pseudomonadota</taxon>
        <taxon>Alphaproteobacteria</taxon>
        <taxon>Rhodobacterales</taxon>
        <taxon>Paracoccaceae</taxon>
        <taxon>Thioclava</taxon>
    </lineage>
</organism>
<reference evidence="1 2" key="1">
    <citation type="journal article" date="2015" name="Antonie Van Leeuwenhoek">
        <title>Thioclava indica sp. nov., isolated from surface seawater of the Indian Ocean.</title>
        <authorList>
            <person name="Liu Y."/>
            <person name="Lai Q."/>
            <person name="Du J."/>
            <person name="Xu H."/>
            <person name="Jiang L."/>
            <person name="Shao Z."/>
        </authorList>
    </citation>
    <scope>NUCLEOTIDE SEQUENCE [LARGE SCALE GENOMIC DNA]</scope>
    <source>
        <strain evidence="1 2">DT23-4</strain>
    </source>
</reference>
<dbReference type="InterPro" id="IPR014729">
    <property type="entry name" value="Rossmann-like_a/b/a_fold"/>
</dbReference>
<dbReference type="STRING" id="1353528.DT23_02365"/>
<dbReference type="PANTHER" id="PTHR38657">
    <property type="entry name" value="SLR1343 PROTEIN"/>
    <property type="match status" value="1"/>
</dbReference>
<dbReference type="Pfam" id="PF04244">
    <property type="entry name" value="DPRP"/>
    <property type="match status" value="1"/>
</dbReference>
<keyword evidence="2" id="KW-1185">Reference proteome</keyword>
<evidence type="ECO:0000313" key="1">
    <source>
        <dbReference type="EMBL" id="KEO60351.1"/>
    </source>
</evidence>
<dbReference type="InterPro" id="IPR052551">
    <property type="entry name" value="UV-DNA_repair_photolyase"/>
</dbReference>
<dbReference type="PANTHER" id="PTHR38657:SF1">
    <property type="entry name" value="SLR1343 PROTEIN"/>
    <property type="match status" value="1"/>
</dbReference>
<dbReference type="InterPro" id="IPR007357">
    <property type="entry name" value="PhrB-like"/>
</dbReference>
<dbReference type="OrthoDB" id="5288100at2"/>
<gene>
    <name evidence="1" type="ORF">DT23_02365</name>
</gene>
<dbReference type="AlphaFoldDB" id="A0A074JRS1"/>
<name>A0A074JRS1_9RHOB</name>
<protein>
    <recommendedName>
        <fullName evidence="3">Deoxyribodipyrimidine photo-lyase</fullName>
    </recommendedName>
</protein>
<dbReference type="Gene3D" id="1.10.10.1710">
    <property type="entry name" value="Deoxyribodipyrimidine photolyase-related"/>
    <property type="match status" value="1"/>
</dbReference>
<sequence length="508" mass="57168">MTRLIVVLGDQLSHDGAALRGADKTSDVVMMAEVRAEATYAAHHKQKLALVFAAMRRFGDELTQAGWQLCYTKLTDPENAGSLPGEIARRADEVGADEASVIAPGEWRLREAFDASPIPIQQLPDDRFFCSEGRFSDWAKGRKELRMEWFYREMRRETGLLMEGDKPAGGQWNFDKDNRKPAQPDLFRTPAPTFRKDALVQEVLEMVEAEFPDNFGTLEGFNWPVSRAQALRALDHFITHNLRDFGPYQDAMLSDDPLLYHALLSGALNIGLLSAQEVCAAAEEAWKAGDVPIQSAEGFIRQILGWREYVRGIYFFEGPDYTARNGLDHQRDLPWAYWSGETDMACLKATVTQTRDLAYSHHIQRLMVAGNFALLAGVDPAQVQDWFLAVYIDAFEWVEAPNTAGMSQYSDGGVVASKPYISSGAYIDKMSDYCAGCVYDVRAKSGQGACPFNSLYWHFLDRHRDRFEGNPRMALIYRNWDKQDAQTRQDKLDSAADILAKLDAGERV</sequence>
<dbReference type="eggNOG" id="COG3046">
    <property type="taxonomic scope" value="Bacteria"/>
</dbReference>
<dbReference type="RefSeq" id="WP_038129463.1">
    <property type="nucleotide sequence ID" value="NZ_AUNB01000018.1"/>
</dbReference>
<dbReference type="Gene3D" id="1.10.579.10">
    <property type="entry name" value="DNA Cyclobutane Dipyrimidine Photolyase, subunit A, domain 3"/>
    <property type="match status" value="1"/>
</dbReference>
<dbReference type="SUPFAM" id="SSF48173">
    <property type="entry name" value="Cryptochrome/photolyase FAD-binding domain"/>
    <property type="match status" value="1"/>
</dbReference>
<evidence type="ECO:0008006" key="3">
    <source>
        <dbReference type="Google" id="ProtNLM"/>
    </source>
</evidence>